<reference evidence="2 3" key="1">
    <citation type="submission" date="2019-09" db="EMBL/GenBank/DDBJ databases">
        <title>Bird 10,000 Genomes (B10K) Project - Family phase.</title>
        <authorList>
            <person name="Zhang G."/>
        </authorList>
    </citation>
    <scope>NUCLEOTIDE SEQUENCE [LARGE SCALE GENOMIC DNA]</scope>
    <source>
        <strain evidence="2">B10K-DU-001-75</strain>
        <tissue evidence="2">Muscle</tissue>
    </source>
</reference>
<dbReference type="AlphaFoldDB" id="A0A7K5BVX2"/>
<comment type="caution">
    <text evidence="2">The sequence shown here is derived from an EMBL/GenBank/DDBJ whole genome shotgun (WGS) entry which is preliminary data.</text>
</comment>
<protein>
    <submittedName>
        <fullName evidence="2">MAD3 protein</fullName>
    </submittedName>
</protein>
<feature type="compositionally biased region" description="Acidic residues" evidence="1">
    <location>
        <begin position="98"/>
        <end position="108"/>
    </location>
</feature>
<proteinExistence type="predicted"/>
<dbReference type="EMBL" id="VXBE01003403">
    <property type="protein sequence ID" value="NWR99829.1"/>
    <property type="molecule type" value="Genomic_DNA"/>
</dbReference>
<sequence>EAEHGYAALCPAPSRRAVGSVRSVHNALEKHRYGGVGGERRRRGGEGPCFSELRARRAKDRLRDRQRSLQRRLESLLSPADGERARADSLDSSQLSEPSEEEDAEVEVDGVVFSGDLLPSFGTGRDHSYSSPHSPAS</sequence>
<feature type="compositionally biased region" description="Basic and acidic residues" evidence="1">
    <location>
        <begin position="61"/>
        <end position="74"/>
    </location>
</feature>
<gene>
    <name evidence="2" type="primary">Mxd3</name>
    <name evidence="2" type="ORF">MOTALB_R03503</name>
</gene>
<accession>A0A7K5BVX2</accession>
<name>A0A7K5BVX2_MOTAL</name>
<feature type="non-terminal residue" evidence="2">
    <location>
        <position position="137"/>
    </location>
</feature>
<evidence type="ECO:0000313" key="2">
    <source>
        <dbReference type="EMBL" id="NWR99829.1"/>
    </source>
</evidence>
<evidence type="ECO:0000256" key="1">
    <source>
        <dbReference type="SAM" id="MobiDB-lite"/>
    </source>
</evidence>
<feature type="non-terminal residue" evidence="2">
    <location>
        <position position="1"/>
    </location>
</feature>
<feature type="region of interest" description="Disordered" evidence="1">
    <location>
        <begin position="32"/>
        <end position="137"/>
    </location>
</feature>
<evidence type="ECO:0000313" key="3">
    <source>
        <dbReference type="Proteomes" id="UP000532252"/>
    </source>
</evidence>
<organism evidence="2 3">
    <name type="scientific">Motacilla alba</name>
    <name type="common">White wagtail</name>
    <name type="synonym">Pied wagtail</name>
    <dbReference type="NCBI Taxonomy" id="45807"/>
    <lineage>
        <taxon>Eukaryota</taxon>
        <taxon>Metazoa</taxon>
        <taxon>Chordata</taxon>
        <taxon>Craniata</taxon>
        <taxon>Vertebrata</taxon>
        <taxon>Euteleostomi</taxon>
        <taxon>Archelosauria</taxon>
        <taxon>Archosauria</taxon>
        <taxon>Dinosauria</taxon>
        <taxon>Saurischia</taxon>
        <taxon>Theropoda</taxon>
        <taxon>Coelurosauria</taxon>
        <taxon>Aves</taxon>
        <taxon>Neognathae</taxon>
        <taxon>Neoaves</taxon>
        <taxon>Telluraves</taxon>
        <taxon>Australaves</taxon>
        <taxon>Passeriformes</taxon>
        <taxon>Passeroidea</taxon>
        <taxon>Motacillidae</taxon>
        <taxon>Motacilla</taxon>
    </lineage>
</organism>
<dbReference type="Proteomes" id="UP000532252">
    <property type="component" value="Unassembled WGS sequence"/>
</dbReference>
<keyword evidence="3" id="KW-1185">Reference proteome</keyword>